<evidence type="ECO:0000256" key="4">
    <source>
        <dbReference type="ARBA" id="ARBA00023163"/>
    </source>
</evidence>
<keyword evidence="8" id="KW-1185">Reference proteome</keyword>
<dbReference type="InterPro" id="IPR007627">
    <property type="entry name" value="RNA_pol_sigma70_r2"/>
</dbReference>
<dbReference type="CDD" id="cd06171">
    <property type="entry name" value="Sigma70_r4"/>
    <property type="match status" value="1"/>
</dbReference>
<gene>
    <name evidence="7" type="ORF">HNR48_002823</name>
</gene>
<dbReference type="EMBL" id="JACHHT010000002">
    <property type="protein sequence ID" value="MBB6522538.1"/>
    <property type="molecule type" value="Genomic_DNA"/>
</dbReference>
<evidence type="ECO:0000256" key="2">
    <source>
        <dbReference type="ARBA" id="ARBA00023015"/>
    </source>
</evidence>
<dbReference type="InterPro" id="IPR013325">
    <property type="entry name" value="RNA_pol_sigma_r2"/>
</dbReference>
<accession>A0A7X0JUK9</accession>
<dbReference type="Gene3D" id="1.10.1740.10">
    <property type="match status" value="1"/>
</dbReference>
<proteinExistence type="inferred from homology"/>
<dbReference type="Pfam" id="PF04542">
    <property type="entry name" value="Sigma70_r2"/>
    <property type="match status" value="1"/>
</dbReference>
<dbReference type="AlphaFoldDB" id="A0A7X0JUK9"/>
<feature type="domain" description="RNA polymerase sigma factor 70 region 4 type 2" evidence="6">
    <location>
        <begin position="124"/>
        <end position="169"/>
    </location>
</feature>
<evidence type="ECO:0000256" key="1">
    <source>
        <dbReference type="ARBA" id="ARBA00010641"/>
    </source>
</evidence>
<dbReference type="InterPro" id="IPR013249">
    <property type="entry name" value="RNA_pol_sigma70_r4_t2"/>
</dbReference>
<dbReference type="PANTHER" id="PTHR43133">
    <property type="entry name" value="RNA POLYMERASE ECF-TYPE SIGMA FACTO"/>
    <property type="match status" value="1"/>
</dbReference>
<dbReference type="SUPFAM" id="SSF88946">
    <property type="entry name" value="Sigma2 domain of RNA polymerase sigma factors"/>
    <property type="match status" value="1"/>
</dbReference>
<evidence type="ECO:0000313" key="8">
    <source>
        <dbReference type="Proteomes" id="UP000528457"/>
    </source>
</evidence>
<reference evidence="7 8" key="1">
    <citation type="submission" date="2020-08" db="EMBL/GenBank/DDBJ databases">
        <title>Genomic Encyclopedia of Type Strains, Phase IV (KMG-IV): sequencing the most valuable type-strain genomes for metagenomic binning, comparative biology and taxonomic classification.</title>
        <authorList>
            <person name="Goeker M."/>
        </authorList>
    </citation>
    <scope>NUCLEOTIDE SEQUENCE [LARGE SCALE GENOMIC DNA]</scope>
    <source>
        <strain evidence="7 8">DSM 22368</strain>
    </source>
</reference>
<evidence type="ECO:0000259" key="5">
    <source>
        <dbReference type="Pfam" id="PF04542"/>
    </source>
</evidence>
<dbReference type="GO" id="GO:0006352">
    <property type="term" value="P:DNA-templated transcription initiation"/>
    <property type="evidence" value="ECO:0007669"/>
    <property type="project" value="InterPro"/>
</dbReference>
<keyword evidence="2" id="KW-0805">Transcription regulation</keyword>
<comment type="caution">
    <text evidence="7">The sequence shown here is derived from an EMBL/GenBank/DDBJ whole genome shotgun (WGS) entry which is preliminary data.</text>
</comment>
<evidence type="ECO:0000259" key="6">
    <source>
        <dbReference type="Pfam" id="PF08281"/>
    </source>
</evidence>
<dbReference type="PANTHER" id="PTHR43133:SF63">
    <property type="entry name" value="RNA POLYMERASE SIGMA FACTOR FECI-RELATED"/>
    <property type="match status" value="1"/>
</dbReference>
<dbReference type="Proteomes" id="UP000528457">
    <property type="component" value="Unassembled WGS sequence"/>
</dbReference>
<organism evidence="7 8">
    <name type="scientific">Pseudoteredinibacter isoporae</name>
    <dbReference type="NCBI Taxonomy" id="570281"/>
    <lineage>
        <taxon>Bacteria</taxon>
        <taxon>Pseudomonadati</taxon>
        <taxon>Pseudomonadota</taxon>
        <taxon>Gammaproteobacteria</taxon>
        <taxon>Cellvibrionales</taxon>
        <taxon>Cellvibrionaceae</taxon>
        <taxon>Pseudoteredinibacter</taxon>
    </lineage>
</organism>
<sequence>MSDKSSKPSGSHDGVLSRTFLENIGQLKSYLGRFFSSSHDIEDILQDTYIKAVEAEKRYTINTPKAFLYKVSKNLALNYHDRAAQKLTDGIEDFDSLEVLFKSISLEDQFEQEDRFQQFCLAAKQLPPKCRKVFILKKVYGLSNSEIAERLNISISTVDKHLAKGLLQCREELQRRGVEFNVASKKGKKISA</sequence>
<dbReference type="InterPro" id="IPR036388">
    <property type="entry name" value="WH-like_DNA-bd_sf"/>
</dbReference>
<dbReference type="RefSeq" id="WP_166845696.1">
    <property type="nucleotide sequence ID" value="NZ_JAAONY010000002.1"/>
</dbReference>
<dbReference type="NCBIfam" id="TIGR02937">
    <property type="entry name" value="sigma70-ECF"/>
    <property type="match status" value="1"/>
</dbReference>
<comment type="similarity">
    <text evidence="1">Belongs to the sigma-70 factor family. ECF subfamily.</text>
</comment>
<feature type="domain" description="RNA polymerase sigma-70 region 2" evidence="5">
    <location>
        <begin position="22"/>
        <end position="83"/>
    </location>
</feature>
<evidence type="ECO:0000313" key="7">
    <source>
        <dbReference type="EMBL" id="MBB6522538.1"/>
    </source>
</evidence>
<dbReference type="Pfam" id="PF08281">
    <property type="entry name" value="Sigma70_r4_2"/>
    <property type="match status" value="1"/>
</dbReference>
<dbReference type="InterPro" id="IPR039425">
    <property type="entry name" value="RNA_pol_sigma-70-like"/>
</dbReference>
<evidence type="ECO:0000256" key="3">
    <source>
        <dbReference type="ARBA" id="ARBA00023082"/>
    </source>
</evidence>
<dbReference type="SUPFAM" id="SSF88659">
    <property type="entry name" value="Sigma3 and sigma4 domains of RNA polymerase sigma factors"/>
    <property type="match status" value="1"/>
</dbReference>
<dbReference type="GO" id="GO:0016987">
    <property type="term" value="F:sigma factor activity"/>
    <property type="evidence" value="ECO:0007669"/>
    <property type="project" value="UniProtKB-KW"/>
</dbReference>
<protein>
    <submittedName>
        <fullName evidence="7">RNA polymerase sigma-70 factor (ECF subfamily)</fullName>
    </submittedName>
</protein>
<dbReference type="InterPro" id="IPR014284">
    <property type="entry name" value="RNA_pol_sigma-70_dom"/>
</dbReference>
<keyword evidence="4" id="KW-0804">Transcription</keyword>
<dbReference type="InParanoid" id="A0A7X0JUK9"/>
<dbReference type="GO" id="GO:0003677">
    <property type="term" value="F:DNA binding"/>
    <property type="evidence" value="ECO:0007669"/>
    <property type="project" value="InterPro"/>
</dbReference>
<dbReference type="InterPro" id="IPR013324">
    <property type="entry name" value="RNA_pol_sigma_r3/r4-like"/>
</dbReference>
<dbReference type="Gene3D" id="1.10.10.10">
    <property type="entry name" value="Winged helix-like DNA-binding domain superfamily/Winged helix DNA-binding domain"/>
    <property type="match status" value="1"/>
</dbReference>
<name>A0A7X0JUK9_9GAMM</name>
<keyword evidence="3" id="KW-0731">Sigma factor</keyword>